<dbReference type="AlphaFoldDB" id="R9P8U8"/>
<keyword evidence="2" id="KW-0808">Transferase</keyword>
<reference evidence="3" key="1">
    <citation type="journal article" date="2013" name="Genome Announc.">
        <title>Draft genome sequence of the basidiomycetous yeast-like fungus Pseudozyma hubeiensis SY62, which produces an abundant amount of the biosurfactant mannosylerythritol lipids.</title>
        <authorList>
            <person name="Konishi M."/>
            <person name="Hatada Y."/>
            <person name="Horiuchi J."/>
        </authorList>
    </citation>
    <scope>NUCLEOTIDE SEQUENCE [LARGE SCALE GENOMIC DNA]</scope>
    <source>
        <strain evidence="3">SY62</strain>
    </source>
</reference>
<dbReference type="EMBL" id="DF238784">
    <property type="protein sequence ID" value="GAC94515.1"/>
    <property type="molecule type" value="Genomic_DNA"/>
</dbReference>
<sequence>MSASAVTLCCAVLQEVIASSSNDRAAGGETLHSVMSPFLPTTLRVRLHSFFDRSRSPRFAAAIEERSETLSTYGVDTTSEHTVSEFVILWYNVLLSCRIEPFVDADDADGRRGRRN</sequence>
<dbReference type="Proteomes" id="UP000014071">
    <property type="component" value="Unassembled WGS sequence"/>
</dbReference>
<evidence type="ECO:0000256" key="1">
    <source>
        <dbReference type="SAM" id="SignalP"/>
    </source>
</evidence>
<evidence type="ECO:0000313" key="2">
    <source>
        <dbReference type="EMBL" id="GAC94515.1"/>
    </source>
</evidence>
<keyword evidence="3" id="KW-1185">Reference proteome</keyword>
<proteinExistence type="predicted"/>
<organism evidence="2 3">
    <name type="scientific">Pseudozyma hubeiensis (strain SY62)</name>
    <name type="common">Yeast</name>
    <dbReference type="NCBI Taxonomy" id="1305764"/>
    <lineage>
        <taxon>Eukaryota</taxon>
        <taxon>Fungi</taxon>
        <taxon>Dikarya</taxon>
        <taxon>Basidiomycota</taxon>
        <taxon>Ustilaginomycotina</taxon>
        <taxon>Ustilaginomycetes</taxon>
        <taxon>Ustilaginales</taxon>
        <taxon>Ustilaginaceae</taxon>
        <taxon>Pseudozyma</taxon>
    </lineage>
</organism>
<feature type="signal peptide" evidence="1">
    <location>
        <begin position="1"/>
        <end position="18"/>
    </location>
</feature>
<keyword evidence="2" id="KW-0418">Kinase</keyword>
<dbReference type="RefSeq" id="XP_012188102.1">
    <property type="nucleotide sequence ID" value="XM_012332712.1"/>
</dbReference>
<dbReference type="GeneID" id="24107381"/>
<name>R9P8U8_PSEHS</name>
<protein>
    <submittedName>
        <fullName evidence="2">Pantothenate kinase</fullName>
    </submittedName>
</protein>
<accession>R9P8U8</accession>
<feature type="chain" id="PRO_5004478392" evidence="1">
    <location>
        <begin position="19"/>
        <end position="116"/>
    </location>
</feature>
<keyword evidence="1" id="KW-0732">Signal</keyword>
<evidence type="ECO:0000313" key="3">
    <source>
        <dbReference type="Proteomes" id="UP000014071"/>
    </source>
</evidence>
<dbReference type="GO" id="GO:0016301">
    <property type="term" value="F:kinase activity"/>
    <property type="evidence" value="ECO:0007669"/>
    <property type="project" value="UniProtKB-KW"/>
</dbReference>
<dbReference type="HOGENOM" id="CLU_2097903_0_0_1"/>
<gene>
    <name evidence="2" type="ORF">PHSY_002087</name>
</gene>